<evidence type="ECO:0000313" key="2">
    <source>
        <dbReference type="EMBL" id="MEQ2231399.1"/>
    </source>
</evidence>
<feature type="non-terminal residue" evidence="2">
    <location>
        <position position="1"/>
    </location>
</feature>
<name>A0ABV0TF19_9TELE</name>
<evidence type="ECO:0000313" key="3">
    <source>
        <dbReference type="Proteomes" id="UP001482620"/>
    </source>
</evidence>
<dbReference type="EMBL" id="JAHRIQ010034543">
    <property type="protein sequence ID" value="MEQ2231399.1"/>
    <property type="molecule type" value="Genomic_DNA"/>
</dbReference>
<feature type="compositionally biased region" description="Polar residues" evidence="1">
    <location>
        <begin position="1"/>
        <end position="11"/>
    </location>
</feature>
<reference evidence="2 3" key="1">
    <citation type="submission" date="2021-06" db="EMBL/GenBank/DDBJ databases">
        <authorList>
            <person name="Palmer J.M."/>
        </authorList>
    </citation>
    <scope>NUCLEOTIDE SEQUENCE [LARGE SCALE GENOMIC DNA]</scope>
    <source>
        <strain evidence="3">if_2019</strain>
        <tissue evidence="2">Muscle</tissue>
    </source>
</reference>
<accession>A0ABV0TF19</accession>
<sequence>NHKASESSNPVIKQIAPPAVQRSEGRAKVDHHAEAERPGQPSPARCPIDPQRRRASDGRNKAQHFCFAIELTV</sequence>
<organism evidence="2 3">
    <name type="scientific">Ilyodon furcidens</name>
    <name type="common">goldbreast splitfin</name>
    <dbReference type="NCBI Taxonomy" id="33524"/>
    <lineage>
        <taxon>Eukaryota</taxon>
        <taxon>Metazoa</taxon>
        <taxon>Chordata</taxon>
        <taxon>Craniata</taxon>
        <taxon>Vertebrata</taxon>
        <taxon>Euteleostomi</taxon>
        <taxon>Actinopterygii</taxon>
        <taxon>Neopterygii</taxon>
        <taxon>Teleostei</taxon>
        <taxon>Neoteleostei</taxon>
        <taxon>Acanthomorphata</taxon>
        <taxon>Ovalentaria</taxon>
        <taxon>Atherinomorphae</taxon>
        <taxon>Cyprinodontiformes</taxon>
        <taxon>Goodeidae</taxon>
        <taxon>Ilyodon</taxon>
    </lineage>
</organism>
<dbReference type="Proteomes" id="UP001482620">
    <property type="component" value="Unassembled WGS sequence"/>
</dbReference>
<gene>
    <name evidence="2" type="ORF">ILYODFUR_039196</name>
</gene>
<comment type="caution">
    <text evidence="2">The sequence shown here is derived from an EMBL/GenBank/DDBJ whole genome shotgun (WGS) entry which is preliminary data.</text>
</comment>
<proteinExistence type="predicted"/>
<keyword evidence="3" id="KW-1185">Reference proteome</keyword>
<feature type="compositionally biased region" description="Basic and acidic residues" evidence="1">
    <location>
        <begin position="23"/>
        <end position="37"/>
    </location>
</feature>
<feature type="compositionally biased region" description="Basic and acidic residues" evidence="1">
    <location>
        <begin position="50"/>
        <end position="60"/>
    </location>
</feature>
<protein>
    <submittedName>
        <fullName evidence="2">Uncharacterized protein</fullName>
    </submittedName>
</protein>
<feature type="region of interest" description="Disordered" evidence="1">
    <location>
        <begin position="1"/>
        <end position="60"/>
    </location>
</feature>
<evidence type="ECO:0000256" key="1">
    <source>
        <dbReference type="SAM" id="MobiDB-lite"/>
    </source>
</evidence>